<dbReference type="InterPro" id="IPR043197">
    <property type="entry name" value="Plakin"/>
</dbReference>
<dbReference type="Proteomes" id="UP000261600">
    <property type="component" value="Unplaced"/>
</dbReference>
<comment type="similarity">
    <text evidence="2">Belongs to the plakin or cytolinker family.</text>
</comment>
<evidence type="ECO:0000256" key="5">
    <source>
        <dbReference type="ARBA" id="ARBA00022949"/>
    </source>
</evidence>
<dbReference type="Gene3D" id="3.90.1290.10">
    <property type="entry name" value="Plakin repeat"/>
    <property type="match status" value="2"/>
</dbReference>
<accession>A0A3Q3JZK8</accession>
<dbReference type="GO" id="GO:0030056">
    <property type="term" value="C:hemidesmosome"/>
    <property type="evidence" value="ECO:0007669"/>
    <property type="project" value="TreeGrafter"/>
</dbReference>
<evidence type="ECO:0000256" key="2">
    <source>
        <dbReference type="ARBA" id="ARBA00009109"/>
    </source>
</evidence>
<dbReference type="PANTHER" id="PTHR23169">
    <property type="entry name" value="ENVOPLAKIN"/>
    <property type="match status" value="1"/>
</dbReference>
<dbReference type="GO" id="GO:0048471">
    <property type="term" value="C:perinuclear region of cytoplasm"/>
    <property type="evidence" value="ECO:0007669"/>
    <property type="project" value="TreeGrafter"/>
</dbReference>
<dbReference type="GO" id="GO:0005200">
    <property type="term" value="F:structural constituent of cytoskeleton"/>
    <property type="evidence" value="ECO:0007669"/>
    <property type="project" value="TreeGrafter"/>
</dbReference>
<evidence type="ECO:0000256" key="3">
    <source>
        <dbReference type="ARBA" id="ARBA00022553"/>
    </source>
</evidence>
<organism evidence="7 8">
    <name type="scientific">Monopterus albus</name>
    <name type="common">Swamp eel</name>
    <dbReference type="NCBI Taxonomy" id="43700"/>
    <lineage>
        <taxon>Eukaryota</taxon>
        <taxon>Metazoa</taxon>
        <taxon>Chordata</taxon>
        <taxon>Craniata</taxon>
        <taxon>Vertebrata</taxon>
        <taxon>Euteleostomi</taxon>
        <taxon>Actinopterygii</taxon>
        <taxon>Neopterygii</taxon>
        <taxon>Teleostei</taxon>
        <taxon>Neoteleostei</taxon>
        <taxon>Acanthomorphata</taxon>
        <taxon>Anabantaria</taxon>
        <taxon>Synbranchiformes</taxon>
        <taxon>Synbranchidae</taxon>
        <taxon>Monopterus</taxon>
    </lineage>
</organism>
<evidence type="ECO:0000256" key="4">
    <source>
        <dbReference type="ARBA" id="ARBA00022737"/>
    </source>
</evidence>
<evidence type="ECO:0008006" key="9">
    <source>
        <dbReference type="Google" id="ProtNLM"/>
    </source>
</evidence>
<evidence type="ECO:0000313" key="7">
    <source>
        <dbReference type="Ensembl" id="ENSMALP00000022215.1"/>
    </source>
</evidence>
<keyword evidence="4" id="KW-0677">Repeat</keyword>
<dbReference type="Pfam" id="PF00681">
    <property type="entry name" value="Plectin"/>
    <property type="match status" value="4"/>
</dbReference>
<reference evidence="7" key="2">
    <citation type="submission" date="2025-09" db="UniProtKB">
        <authorList>
            <consortium name="Ensembl"/>
        </authorList>
    </citation>
    <scope>IDENTIFICATION</scope>
</reference>
<dbReference type="GO" id="GO:0005882">
    <property type="term" value="C:intermediate filament"/>
    <property type="evidence" value="ECO:0007669"/>
    <property type="project" value="TreeGrafter"/>
</dbReference>
<dbReference type="InterPro" id="IPR001101">
    <property type="entry name" value="Plectin_repeat"/>
</dbReference>
<dbReference type="FunFam" id="3.90.1290.10:FF:000001">
    <property type="entry name" value="Plectin a"/>
    <property type="match status" value="2"/>
</dbReference>
<dbReference type="GO" id="GO:0031581">
    <property type="term" value="P:hemidesmosome assembly"/>
    <property type="evidence" value="ECO:0007669"/>
    <property type="project" value="TreeGrafter"/>
</dbReference>
<evidence type="ECO:0000256" key="6">
    <source>
        <dbReference type="ARBA" id="ARBA00023054"/>
    </source>
</evidence>
<sequence length="647" mass="72577">TYLTGKCRIYINIMKYLSEDKRQEYFKLFKSKKITTEHLIVTILEIIESKELKLLADLKFKTLRGEVSVVDLYELGIVNEKTYHSLISGKMTTTDVMKMDSVRAYLQGKGCVAGVILQPSNQKLSIYEAQKNGILAPGTALSLLEAQAATGFIVEPLKNKKLTVEQALREKIINPQMYEALLTAERAITGYTDPYTGQKISLFQAMKKELIVKQHGIHLLEAQIATGGVIDPQTCLHLPLEAAYRKGYFDAELNKILSDPTDDTKGFFDPNTQDSLTYMGMLGRCLKDKETGLFFLPLKETSKVTGAKENMYTDTEIKNEFDKIAVSVSVGRYSGKSVSLWDLIHSGYFTEDQQLGFIEKYRTKQITIQTITSEVISTIEKLETPQMTMGLRNPVSAQELLDSDIIDANTFKQVKEGKLTFEAVTQYKSVTGYLKGTGSIAGIQISPSQKVMSIYEAKKENLLTPGNALLLLQAQAATGWVIDPLKNKFYTVDEAAREKVIGPDVHEQLLSAERAVTGYKNPYTDATISLFEAMNEQLVQRRDGIHLLEAQIATGGIIDPNQSHRVPIHTAIKRGYLDEEMSRILLNTTEEAKGYFDPNTKENLSYHQLIKRCEKDPKTGLLLLPVYKEESHLLHTDEQIQGVSQTH</sequence>
<dbReference type="GO" id="GO:0005925">
    <property type="term" value="C:focal adhesion"/>
    <property type="evidence" value="ECO:0007669"/>
    <property type="project" value="TreeGrafter"/>
</dbReference>
<reference evidence="7" key="1">
    <citation type="submission" date="2025-08" db="UniProtKB">
        <authorList>
            <consortium name="Ensembl"/>
        </authorList>
    </citation>
    <scope>IDENTIFICATION</scope>
</reference>
<keyword evidence="8" id="KW-1185">Reference proteome</keyword>
<dbReference type="SMART" id="SM00250">
    <property type="entry name" value="PLEC"/>
    <property type="match status" value="9"/>
</dbReference>
<protein>
    <recommendedName>
        <fullName evidence="9">Epiplakin 1</fullName>
    </recommendedName>
</protein>
<dbReference type="GO" id="GO:0045296">
    <property type="term" value="F:cadherin binding"/>
    <property type="evidence" value="ECO:0007669"/>
    <property type="project" value="TreeGrafter"/>
</dbReference>
<dbReference type="GO" id="GO:0042383">
    <property type="term" value="C:sarcolemma"/>
    <property type="evidence" value="ECO:0007669"/>
    <property type="project" value="TreeGrafter"/>
</dbReference>
<name>A0A3Q3JZK8_MONAL</name>
<dbReference type="GO" id="GO:0045104">
    <property type="term" value="P:intermediate filament cytoskeleton organization"/>
    <property type="evidence" value="ECO:0007669"/>
    <property type="project" value="InterPro"/>
</dbReference>
<keyword evidence="5" id="KW-0965">Cell junction</keyword>
<dbReference type="GO" id="GO:0030506">
    <property type="term" value="F:ankyrin binding"/>
    <property type="evidence" value="ECO:0007669"/>
    <property type="project" value="TreeGrafter"/>
</dbReference>
<evidence type="ECO:0000256" key="1">
    <source>
        <dbReference type="ARBA" id="ARBA00004282"/>
    </source>
</evidence>
<dbReference type="GO" id="GO:0008307">
    <property type="term" value="F:structural constituent of muscle"/>
    <property type="evidence" value="ECO:0007669"/>
    <property type="project" value="TreeGrafter"/>
</dbReference>
<dbReference type="SUPFAM" id="SSF75399">
    <property type="entry name" value="Plakin repeat"/>
    <property type="match status" value="2"/>
</dbReference>
<keyword evidence="3" id="KW-0597">Phosphoprotein</keyword>
<dbReference type="AlphaFoldDB" id="A0A3Q3JZK8"/>
<comment type="subcellular location">
    <subcellularLocation>
        <location evidence="1">Cell junction</location>
    </subcellularLocation>
</comment>
<dbReference type="Ensembl" id="ENSMALT00000022641.1">
    <property type="protein sequence ID" value="ENSMALP00000022215.1"/>
    <property type="gene ID" value="ENSMALG00000015505.1"/>
</dbReference>
<dbReference type="InterPro" id="IPR035915">
    <property type="entry name" value="Plakin_repeat_sf"/>
</dbReference>
<keyword evidence="6" id="KW-0175">Coiled coil</keyword>
<proteinExistence type="inferred from homology"/>
<dbReference type="STRING" id="43700.ENSMALP00000022215"/>
<dbReference type="GO" id="GO:0042060">
    <property type="term" value="P:wound healing"/>
    <property type="evidence" value="ECO:0007669"/>
    <property type="project" value="TreeGrafter"/>
</dbReference>
<dbReference type="PANTHER" id="PTHR23169:SF21">
    <property type="entry name" value="EPIPLAKIN"/>
    <property type="match status" value="1"/>
</dbReference>
<evidence type="ECO:0000313" key="8">
    <source>
        <dbReference type="Proteomes" id="UP000261600"/>
    </source>
</evidence>